<reference evidence="2" key="1">
    <citation type="submission" date="2024-05" db="EMBL/GenBank/DDBJ databases">
        <title>Isolation and characterization of Sporomusa carbonis sp. nov., a carboxydotrophic hydrogenogen in the genus of Sporomusa isolated from a charcoal burning pile.</title>
        <authorList>
            <person name="Boeer T."/>
            <person name="Rosenbaum F."/>
            <person name="Eysell L."/>
            <person name="Mueller V."/>
            <person name="Daniel R."/>
            <person name="Poehlein A."/>
        </authorList>
    </citation>
    <scope>NUCLEOTIDE SEQUENCE [LARGE SCALE GENOMIC DNA]</scope>
    <source>
        <strain evidence="2">DSM 3132</strain>
    </source>
</reference>
<dbReference type="RefSeq" id="WP_093793890.1">
    <property type="nucleotide sequence ID" value="NZ_CP155571.1"/>
</dbReference>
<feature type="transmembrane region" description="Helical" evidence="1">
    <location>
        <begin position="44"/>
        <end position="64"/>
    </location>
</feature>
<evidence type="ECO:0000313" key="3">
    <source>
        <dbReference type="Proteomes" id="UP000216052"/>
    </source>
</evidence>
<protein>
    <submittedName>
        <fullName evidence="2">Uncharacterized protein</fullName>
    </submittedName>
</protein>
<keyword evidence="1" id="KW-0472">Membrane</keyword>
<organism evidence="2 3">
    <name type="scientific">Sporomusa acidovorans (strain ATCC 49682 / DSM 3132 / Mol)</name>
    <dbReference type="NCBI Taxonomy" id="1123286"/>
    <lineage>
        <taxon>Bacteria</taxon>
        <taxon>Bacillati</taxon>
        <taxon>Bacillota</taxon>
        <taxon>Negativicutes</taxon>
        <taxon>Selenomonadales</taxon>
        <taxon>Sporomusaceae</taxon>
        <taxon>Sporomusa</taxon>
    </lineage>
</organism>
<name>A0ABZ3IWF9_SPOA4</name>
<keyword evidence="3" id="KW-1185">Reference proteome</keyword>
<accession>A0ABZ3IWF9</accession>
<evidence type="ECO:0000313" key="2">
    <source>
        <dbReference type="EMBL" id="XFO70340.1"/>
    </source>
</evidence>
<keyword evidence="1" id="KW-0812">Transmembrane</keyword>
<keyword evidence="1" id="KW-1133">Transmembrane helix</keyword>
<evidence type="ECO:0000256" key="1">
    <source>
        <dbReference type="SAM" id="Phobius"/>
    </source>
</evidence>
<sequence>MAYLIAILMAALSFLLNRFCLYYIGSITVISTGPVVEETAKTLFAYYLGADIMTVHVVFGMIEAGYDWWQGRRGNLAAPFFSIGGHSLFGAATAGMLSLTGGIWGGLAAGLILHMTYNVAVIKWLAARNGNNSEERDNP</sequence>
<dbReference type="Proteomes" id="UP000216052">
    <property type="component" value="Chromosome"/>
</dbReference>
<dbReference type="EMBL" id="CP155571">
    <property type="protein sequence ID" value="XFO70340.1"/>
    <property type="molecule type" value="Genomic_DNA"/>
</dbReference>
<proteinExistence type="predicted"/>
<gene>
    <name evidence="2" type="ORF">SPACI_003280</name>
</gene>
<feature type="transmembrane region" description="Helical" evidence="1">
    <location>
        <begin position="103"/>
        <end position="126"/>
    </location>
</feature>
<feature type="transmembrane region" description="Helical" evidence="1">
    <location>
        <begin position="76"/>
        <end position="97"/>
    </location>
</feature>